<dbReference type="GO" id="GO:0019062">
    <property type="term" value="P:virion attachment to host cell"/>
    <property type="evidence" value="ECO:0007669"/>
    <property type="project" value="InterPro"/>
</dbReference>
<sequence>MTTKYFALLTQLGADKLANAAALGTKLDITHMAVGDGGGTLPTPDTNQTKLVNECRRAAINVLSVDPKNTHQIIAEQVIPESEGGWWIREIGLFDKDGILIAVGNCAETYKPQLQEGSGRTQTLRMVLIVSHTEAVTLKIDPSVVLATREYADALVKQAISEHEKSRRHPDATLREKGFVMLSNAVDSYSETQAATPRAVKTAHDLAAKANQSANNALEKSKNGADIPNKNEFVKNLGLIAQGTGNSTITVMSQKAVTDLANKKADAEIFDSSGATRIFNSPKTHYIRVSHGGYLEFRRVEDDFKIVQFTPDGIMTDGEIPINFVSGFNEIFVGSLGHFPFRATQLPKKWYALNGDRFSITSAQGKALKYLP</sequence>
<organism evidence="4 5">
    <name type="scientific">Xenorhabdus mauleonii</name>
    <dbReference type="NCBI Taxonomy" id="351675"/>
    <lineage>
        <taxon>Bacteria</taxon>
        <taxon>Pseudomonadati</taxon>
        <taxon>Pseudomonadota</taxon>
        <taxon>Gammaproteobacteria</taxon>
        <taxon>Enterobacterales</taxon>
        <taxon>Morganellaceae</taxon>
        <taxon>Xenorhabdus</taxon>
    </lineage>
</organism>
<dbReference type="Proteomes" id="UP000198919">
    <property type="component" value="Unassembled WGS sequence"/>
</dbReference>
<evidence type="ECO:0000313" key="4">
    <source>
        <dbReference type="EMBL" id="SFK18674.1"/>
    </source>
</evidence>
<evidence type="ECO:0000256" key="1">
    <source>
        <dbReference type="ARBA" id="ARBA00004328"/>
    </source>
</evidence>
<evidence type="ECO:0000313" key="5">
    <source>
        <dbReference type="Proteomes" id="UP000198919"/>
    </source>
</evidence>
<dbReference type="InterPro" id="IPR051934">
    <property type="entry name" value="Phage_Tail_Fiber_Structural"/>
</dbReference>
<dbReference type="Pfam" id="PF12571">
    <property type="entry name" value="Phage_tail_fib"/>
    <property type="match status" value="1"/>
</dbReference>
<dbReference type="InterPro" id="IPR005068">
    <property type="entry name" value="Phage_lambda_Stf-r2"/>
</dbReference>
<dbReference type="InterPro" id="IPR022225">
    <property type="entry name" value="Phage_tail_fibre_N"/>
</dbReference>
<reference evidence="5" key="1">
    <citation type="submission" date="2016-10" db="EMBL/GenBank/DDBJ databases">
        <authorList>
            <person name="Varghese N."/>
            <person name="Submissions S."/>
        </authorList>
    </citation>
    <scope>NUCLEOTIDE SEQUENCE [LARGE SCALE GENOMIC DNA]</scope>
    <source>
        <strain evidence="5">DSM 17908</strain>
    </source>
</reference>
<protein>
    <submittedName>
        <fullName evidence="4">Phage tail fibre repeat-containing protein</fullName>
    </submittedName>
</protein>
<proteinExistence type="predicted"/>
<feature type="non-terminal residue" evidence="4">
    <location>
        <position position="372"/>
    </location>
</feature>
<evidence type="ECO:0000256" key="2">
    <source>
        <dbReference type="ARBA" id="ARBA00022581"/>
    </source>
</evidence>
<dbReference type="STRING" id="351675.SAMN05421680_1351"/>
<dbReference type="GO" id="GO:0046718">
    <property type="term" value="P:symbiont entry into host cell"/>
    <property type="evidence" value="ECO:0007669"/>
    <property type="project" value="InterPro"/>
</dbReference>
<dbReference type="Pfam" id="PF03406">
    <property type="entry name" value="Phage_fiber_2"/>
    <property type="match status" value="1"/>
</dbReference>
<keyword evidence="2" id="KW-0945">Host-virus interaction</keyword>
<feature type="domain" description="Phage tail fibre protein N-terminal" evidence="3">
    <location>
        <begin position="1"/>
        <end position="149"/>
    </location>
</feature>
<name>A0A1I3XGI0_9GAMM</name>
<comment type="subcellular location">
    <subcellularLocation>
        <location evidence="1">Virion</location>
    </subcellularLocation>
</comment>
<dbReference type="PANTHER" id="PTHR35191:SF1">
    <property type="entry name" value="PROPHAGE SIDE TAIL FIBER PROTEIN HOMOLOG STFQ-RELATED"/>
    <property type="match status" value="1"/>
</dbReference>
<evidence type="ECO:0000259" key="3">
    <source>
        <dbReference type="Pfam" id="PF12571"/>
    </source>
</evidence>
<dbReference type="PANTHER" id="PTHR35191">
    <property type="entry name" value="PROPHAGE SIDE TAIL FIBER PROTEIN HOMOLOG STFQ-RELATED"/>
    <property type="match status" value="1"/>
</dbReference>
<accession>A0A1I3XGI0</accession>
<gene>
    <name evidence="4" type="ORF">SAMN05421680_1351</name>
</gene>
<dbReference type="AlphaFoldDB" id="A0A1I3XGI0"/>
<dbReference type="RefSeq" id="WP_175494989.1">
    <property type="nucleotide sequence ID" value="NZ_CAWRBN010000079.1"/>
</dbReference>
<dbReference type="EMBL" id="FORG01000035">
    <property type="protein sequence ID" value="SFK18674.1"/>
    <property type="molecule type" value="Genomic_DNA"/>
</dbReference>